<evidence type="ECO:0000313" key="4">
    <source>
        <dbReference type="EMBL" id="KAK7280852.1"/>
    </source>
</evidence>
<evidence type="ECO:0000256" key="2">
    <source>
        <dbReference type="ARBA" id="ARBA00023136"/>
    </source>
</evidence>
<accession>A0AAN9IIY2</accession>
<keyword evidence="5" id="KW-1185">Reference proteome</keyword>
<dbReference type="SUPFAM" id="SSF52540">
    <property type="entry name" value="P-loop containing nucleoside triphosphate hydrolases"/>
    <property type="match status" value="1"/>
</dbReference>
<reference evidence="4 5" key="1">
    <citation type="submission" date="2024-01" db="EMBL/GenBank/DDBJ databases">
        <title>The genomes of 5 underutilized Papilionoideae crops provide insights into root nodulation and disease resistanc.</title>
        <authorList>
            <person name="Yuan L."/>
        </authorList>
    </citation>
    <scope>NUCLEOTIDE SEQUENCE [LARGE SCALE GENOMIC DNA]</scope>
    <source>
        <strain evidence="4">ZHUSHIDOU_FW_LH</strain>
        <tissue evidence="4">Leaf</tissue>
    </source>
</reference>
<dbReference type="InterPro" id="IPR027417">
    <property type="entry name" value="P-loop_NTPase"/>
</dbReference>
<feature type="domain" description="ABC transporter family G" evidence="3">
    <location>
        <begin position="213"/>
        <end position="263"/>
    </location>
</feature>
<dbReference type="GO" id="GO:0140359">
    <property type="term" value="F:ABC-type transporter activity"/>
    <property type="evidence" value="ECO:0007669"/>
    <property type="project" value="InterPro"/>
</dbReference>
<organism evidence="4 5">
    <name type="scientific">Crotalaria pallida</name>
    <name type="common">Smooth rattlebox</name>
    <name type="synonym">Crotalaria striata</name>
    <dbReference type="NCBI Taxonomy" id="3830"/>
    <lineage>
        <taxon>Eukaryota</taxon>
        <taxon>Viridiplantae</taxon>
        <taxon>Streptophyta</taxon>
        <taxon>Embryophyta</taxon>
        <taxon>Tracheophyta</taxon>
        <taxon>Spermatophyta</taxon>
        <taxon>Magnoliopsida</taxon>
        <taxon>eudicotyledons</taxon>
        <taxon>Gunneridae</taxon>
        <taxon>Pentapetalae</taxon>
        <taxon>rosids</taxon>
        <taxon>fabids</taxon>
        <taxon>Fabales</taxon>
        <taxon>Fabaceae</taxon>
        <taxon>Papilionoideae</taxon>
        <taxon>50 kb inversion clade</taxon>
        <taxon>genistoids sensu lato</taxon>
        <taxon>core genistoids</taxon>
        <taxon>Crotalarieae</taxon>
        <taxon>Crotalaria</taxon>
    </lineage>
</organism>
<dbReference type="Pfam" id="PF19055">
    <property type="entry name" value="ABC2_membrane_7"/>
    <property type="match status" value="1"/>
</dbReference>
<evidence type="ECO:0000259" key="3">
    <source>
        <dbReference type="Pfam" id="PF19055"/>
    </source>
</evidence>
<sequence>MKLCFASAQVGGAQTGSQGGLGAQGDAARLYAAGVGAVSGAVTPGADAVGAGTLTATSDARAKGLSNSANEENVQEALRLFTALYNECSQVWNKPTNKAGYMHIDCAMVYDNEKEPRSCSRAMKAVGVVEATCEEIFELVMSMDGTRFEQPHHLDSCRWDCSFHEEMIVGPRKALFMDEISTGLDSSTTFQIVKCIRNFVHQMEATVLIALLQPAPETFELFDDLVLLSDGYVVYQGPRENVLEFFESFGFKLPPRKGVADFLQEVTSKKDQAQYWADSSKPYKFISVPEIAEAFKNSRFGKSIELEGRVATHEGDGVQAGAQVGGAQTGSQGGLGAARLHAAGVGAVSGAVTPGADAVGAGTLTAASDARAKGLVMGSDAVASDAVLKPLSKLNSEAFAHIDKQEIQLRDRLFHVQT</sequence>
<dbReference type="Gene3D" id="3.40.50.300">
    <property type="entry name" value="P-loop containing nucleotide triphosphate hydrolases"/>
    <property type="match status" value="1"/>
</dbReference>
<protein>
    <recommendedName>
        <fullName evidence="3">ABC transporter family G domain-containing protein</fullName>
    </recommendedName>
</protein>
<gene>
    <name evidence="4" type="ORF">RIF29_08384</name>
</gene>
<evidence type="ECO:0000313" key="5">
    <source>
        <dbReference type="Proteomes" id="UP001372338"/>
    </source>
</evidence>
<dbReference type="InterPro" id="IPR043926">
    <property type="entry name" value="ABCG_dom"/>
</dbReference>
<evidence type="ECO:0000256" key="1">
    <source>
        <dbReference type="ARBA" id="ARBA00022448"/>
    </source>
</evidence>
<keyword evidence="2" id="KW-0472">Membrane</keyword>
<dbReference type="EMBL" id="JAYWIO010000002">
    <property type="protein sequence ID" value="KAK7280852.1"/>
    <property type="molecule type" value="Genomic_DNA"/>
</dbReference>
<proteinExistence type="predicted"/>
<dbReference type="AlphaFoldDB" id="A0AAN9IIY2"/>
<dbReference type="Proteomes" id="UP001372338">
    <property type="component" value="Unassembled WGS sequence"/>
</dbReference>
<name>A0AAN9IIY2_CROPI</name>
<dbReference type="PANTHER" id="PTHR19241">
    <property type="entry name" value="ATP-BINDING CASSETTE TRANSPORTER"/>
    <property type="match status" value="1"/>
</dbReference>
<keyword evidence="1" id="KW-0813">Transport</keyword>
<comment type="caution">
    <text evidence="4">The sequence shown here is derived from an EMBL/GenBank/DDBJ whole genome shotgun (WGS) entry which is preliminary data.</text>
</comment>